<dbReference type="STRING" id="1081102.A0A167YPS7"/>
<dbReference type="AlphaFoldDB" id="A0A167YPS7"/>
<dbReference type="Proteomes" id="UP000076874">
    <property type="component" value="Unassembled WGS sequence"/>
</dbReference>
<proteinExistence type="predicted"/>
<dbReference type="InterPro" id="IPR001667">
    <property type="entry name" value="DDH_dom"/>
</dbReference>
<keyword evidence="4" id="KW-0464">Manganese</keyword>
<dbReference type="InterPro" id="IPR038763">
    <property type="entry name" value="DHH_sf"/>
</dbReference>
<name>A0A167YPS7_9HYPO</name>
<dbReference type="Gene3D" id="3.90.1640.10">
    <property type="entry name" value="inorganic pyrophosphatase (n-terminal core)"/>
    <property type="match status" value="1"/>
</dbReference>
<dbReference type="InterPro" id="IPR004097">
    <property type="entry name" value="DHHA2"/>
</dbReference>
<keyword evidence="5" id="KW-0732">Signal</keyword>
<evidence type="ECO:0000313" key="8">
    <source>
        <dbReference type="Proteomes" id="UP000076874"/>
    </source>
</evidence>
<evidence type="ECO:0000256" key="1">
    <source>
        <dbReference type="ARBA" id="ARBA00001936"/>
    </source>
</evidence>
<dbReference type="EMBL" id="AZHD01000002">
    <property type="protein sequence ID" value="OAA66549.1"/>
    <property type="molecule type" value="Genomic_DNA"/>
</dbReference>
<evidence type="ECO:0000256" key="5">
    <source>
        <dbReference type="SAM" id="SignalP"/>
    </source>
</evidence>
<dbReference type="GO" id="GO:0046872">
    <property type="term" value="F:metal ion binding"/>
    <property type="evidence" value="ECO:0007669"/>
    <property type="project" value="UniProtKB-KW"/>
</dbReference>
<dbReference type="GO" id="GO:0004309">
    <property type="term" value="F:exopolyphosphatase activity"/>
    <property type="evidence" value="ECO:0007669"/>
    <property type="project" value="TreeGrafter"/>
</dbReference>
<evidence type="ECO:0000256" key="3">
    <source>
        <dbReference type="ARBA" id="ARBA00022801"/>
    </source>
</evidence>
<keyword evidence="2" id="KW-0479">Metal-binding</keyword>
<feature type="domain" description="DHHA2" evidence="6">
    <location>
        <begin position="275"/>
        <end position="436"/>
    </location>
</feature>
<gene>
    <name evidence="7" type="ORF">SPI_01125</name>
</gene>
<dbReference type="InterPro" id="IPR038222">
    <property type="entry name" value="DHHA2_dom_sf"/>
</dbReference>
<dbReference type="PANTHER" id="PTHR12112:SF39">
    <property type="entry name" value="EG:152A3.5 PROTEIN (FBGN0003116_PN PROTEIN)"/>
    <property type="match status" value="1"/>
</dbReference>
<dbReference type="Pfam" id="PF02833">
    <property type="entry name" value="DHHA2"/>
    <property type="match status" value="1"/>
</dbReference>
<evidence type="ECO:0000313" key="7">
    <source>
        <dbReference type="EMBL" id="OAA66549.1"/>
    </source>
</evidence>
<dbReference type="GO" id="GO:0005737">
    <property type="term" value="C:cytoplasm"/>
    <property type="evidence" value="ECO:0007669"/>
    <property type="project" value="InterPro"/>
</dbReference>
<evidence type="ECO:0000256" key="4">
    <source>
        <dbReference type="ARBA" id="ARBA00023211"/>
    </source>
</evidence>
<dbReference type="SMART" id="SM01131">
    <property type="entry name" value="DHHA2"/>
    <property type="match status" value="1"/>
</dbReference>
<organism evidence="7 8">
    <name type="scientific">Niveomyces insectorum RCEF 264</name>
    <dbReference type="NCBI Taxonomy" id="1081102"/>
    <lineage>
        <taxon>Eukaryota</taxon>
        <taxon>Fungi</taxon>
        <taxon>Dikarya</taxon>
        <taxon>Ascomycota</taxon>
        <taxon>Pezizomycotina</taxon>
        <taxon>Sordariomycetes</taxon>
        <taxon>Hypocreomycetidae</taxon>
        <taxon>Hypocreales</taxon>
        <taxon>Cordycipitaceae</taxon>
        <taxon>Niveomyces</taxon>
    </lineage>
</organism>
<sequence>MPRSFAAFLSAARSALAAPAGQRPTPLTFVVGNESADLDSLCSALLLAYFRSHTPPHHVLHIPLSNLARADLRLRPELHAALAGGMPGAGSGNNSGSGSGGADEVALESLLTLSDLPADLTAADSRWILVDHNALTGDLATRFAASVVGCIDHHVDEGVVPTAATTTTTESLPPPRIIERCGSCASLVVEHSRDAWRALAANSPDAATDRVLARLALAPILVDTANLQSASKTTDVDRQAVAVAESFLQPGGDGSSRSVDVSAGDGRAYDRTQFYNELSRRKNDIAGLTYDELLRKDYKQWREGNVHSGLTLGMATVVQGMGYLLAHTGDQDALLTSLRAFARQRQLDLVAVMTVQHDEEGGFGRQLLLWAFTPRAVRAAQTFAAAQQAMLGLASWEDGRLDDNTDGGAEEWRTCWQQTRTEYSRKQVAPYLREAMRSVLR</sequence>
<comment type="cofactor">
    <cofactor evidence="1">
        <name>Mn(2+)</name>
        <dbReference type="ChEBI" id="CHEBI:29035"/>
    </cofactor>
</comment>
<dbReference type="OrthoDB" id="374045at2759"/>
<reference evidence="7 8" key="1">
    <citation type="journal article" date="2016" name="Genome Biol. Evol.">
        <title>Divergent and convergent evolution of fungal pathogenicity.</title>
        <authorList>
            <person name="Shang Y."/>
            <person name="Xiao G."/>
            <person name="Zheng P."/>
            <person name="Cen K."/>
            <person name="Zhan S."/>
            <person name="Wang C."/>
        </authorList>
    </citation>
    <scope>NUCLEOTIDE SEQUENCE [LARGE SCALE GENOMIC DNA]</scope>
    <source>
        <strain evidence="7 8">RCEF 264</strain>
    </source>
</reference>
<dbReference type="Pfam" id="PF01368">
    <property type="entry name" value="DHH"/>
    <property type="match status" value="1"/>
</dbReference>
<protein>
    <submittedName>
        <fullName evidence="7">Exopolyphosphatase</fullName>
    </submittedName>
</protein>
<evidence type="ECO:0000259" key="6">
    <source>
        <dbReference type="SMART" id="SM01131"/>
    </source>
</evidence>
<dbReference type="Gene3D" id="3.10.310.20">
    <property type="entry name" value="DHHA2 domain"/>
    <property type="match status" value="1"/>
</dbReference>
<dbReference type="SUPFAM" id="SSF64182">
    <property type="entry name" value="DHH phosphoesterases"/>
    <property type="match status" value="1"/>
</dbReference>
<dbReference type="PANTHER" id="PTHR12112">
    <property type="entry name" value="BNIP - RELATED"/>
    <property type="match status" value="1"/>
</dbReference>
<comment type="caution">
    <text evidence="7">The sequence shown here is derived from an EMBL/GenBank/DDBJ whole genome shotgun (WGS) entry which is preliminary data.</text>
</comment>
<keyword evidence="8" id="KW-1185">Reference proteome</keyword>
<accession>A0A167YPS7</accession>
<feature type="signal peptide" evidence="5">
    <location>
        <begin position="1"/>
        <end position="17"/>
    </location>
</feature>
<evidence type="ECO:0000256" key="2">
    <source>
        <dbReference type="ARBA" id="ARBA00022723"/>
    </source>
</evidence>
<feature type="chain" id="PRO_5007894788" evidence="5">
    <location>
        <begin position="18"/>
        <end position="441"/>
    </location>
</feature>
<keyword evidence="3" id="KW-0378">Hydrolase</keyword>